<dbReference type="NCBIfam" id="TIGR01252">
    <property type="entry name" value="acetolac_decarb"/>
    <property type="match status" value="1"/>
</dbReference>
<dbReference type="Gene3D" id="3.30.1330.80">
    <property type="entry name" value="Hypothetical protein, similar to alpha- acetolactate decarboxylase, domain 2"/>
    <property type="match status" value="2"/>
</dbReference>
<comment type="pathway">
    <text evidence="2">Polyol metabolism; (R,R)-butane-2,3-diol biosynthesis; (R,R)-butane-2,3-diol from pyruvate: step 2/3.</text>
</comment>
<evidence type="ECO:0000256" key="7">
    <source>
        <dbReference type="ARBA" id="ARBA00023061"/>
    </source>
</evidence>
<dbReference type="GO" id="GO:0045151">
    <property type="term" value="P:acetoin biosynthetic process"/>
    <property type="evidence" value="ECO:0007669"/>
    <property type="project" value="UniProtKB-KW"/>
</dbReference>
<evidence type="ECO:0000313" key="11">
    <source>
        <dbReference type="Proteomes" id="UP000589552"/>
    </source>
</evidence>
<dbReference type="EC" id="4.1.1.5" evidence="4"/>
<evidence type="ECO:0000256" key="2">
    <source>
        <dbReference type="ARBA" id="ARBA00005170"/>
    </source>
</evidence>
<name>A0A7X9SV91_9CORY</name>
<dbReference type="Pfam" id="PF03306">
    <property type="entry name" value="AAL_decarboxy"/>
    <property type="match status" value="1"/>
</dbReference>
<keyword evidence="6" id="KW-0210">Decarboxylase</keyword>
<dbReference type="AlphaFoldDB" id="A0A7X9SV91"/>
<dbReference type="CDD" id="cd17299">
    <property type="entry name" value="acetolactate_decarboxylase"/>
    <property type="match status" value="1"/>
</dbReference>
<comment type="similarity">
    <text evidence="3">Belongs to the alpha-acetolactate decarboxylase family.</text>
</comment>
<comment type="caution">
    <text evidence="10">The sequence shown here is derived from an EMBL/GenBank/DDBJ whole genome shotgun (WGS) entry which is preliminary data.</text>
</comment>
<dbReference type="SUPFAM" id="SSF117856">
    <property type="entry name" value="AF0104/ALDC/Ptd012-like"/>
    <property type="match status" value="1"/>
</dbReference>
<dbReference type="UniPathway" id="UPA00626">
    <property type="reaction ID" value="UER00678"/>
</dbReference>
<organism evidence="10 11">
    <name type="scientific">Corynebacterium xerosis</name>
    <dbReference type="NCBI Taxonomy" id="1725"/>
    <lineage>
        <taxon>Bacteria</taxon>
        <taxon>Bacillati</taxon>
        <taxon>Actinomycetota</taxon>
        <taxon>Actinomycetes</taxon>
        <taxon>Mycobacteriales</taxon>
        <taxon>Corynebacteriaceae</taxon>
        <taxon>Corynebacterium</taxon>
    </lineage>
</organism>
<evidence type="ECO:0000256" key="4">
    <source>
        <dbReference type="ARBA" id="ARBA00013204"/>
    </source>
</evidence>
<protein>
    <recommendedName>
        <fullName evidence="5">Alpha-acetolactate decarboxylase</fullName>
        <ecNumber evidence="4">4.1.1.5</ecNumber>
    </recommendedName>
</protein>
<proteinExistence type="inferred from homology"/>
<dbReference type="GO" id="GO:0047605">
    <property type="term" value="F:acetolactate decarboxylase activity"/>
    <property type="evidence" value="ECO:0007669"/>
    <property type="project" value="UniProtKB-EC"/>
</dbReference>
<keyword evidence="8 10" id="KW-0456">Lyase</keyword>
<dbReference type="PANTHER" id="PTHR35524">
    <property type="entry name" value="ALPHA-ACETOLACTATE DECARBOXYLASE"/>
    <property type="match status" value="1"/>
</dbReference>
<feature type="region of interest" description="Disordered" evidence="9">
    <location>
        <begin position="1"/>
        <end position="43"/>
    </location>
</feature>
<evidence type="ECO:0000256" key="1">
    <source>
        <dbReference type="ARBA" id="ARBA00001784"/>
    </source>
</evidence>
<evidence type="ECO:0000313" key="10">
    <source>
        <dbReference type="EMBL" id="NMF08590.1"/>
    </source>
</evidence>
<reference evidence="10 11" key="1">
    <citation type="submission" date="2020-04" db="EMBL/GenBank/DDBJ databases">
        <authorList>
            <person name="Hitch T.C.A."/>
            <person name="Wylensek D."/>
            <person name="Clavel T."/>
        </authorList>
    </citation>
    <scope>NUCLEOTIDE SEQUENCE [LARGE SCALE GENOMIC DNA]</scope>
    <source>
        <strain evidence="10 11">BL-383-APC-2I</strain>
    </source>
</reference>
<comment type="catalytic activity">
    <reaction evidence="1">
        <text>(2S)-2-acetolactate + H(+) = (R)-acetoin + CO2</text>
        <dbReference type="Rhea" id="RHEA:21580"/>
        <dbReference type="ChEBI" id="CHEBI:15378"/>
        <dbReference type="ChEBI" id="CHEBI:15686"/>
        <dbReference type="ChEBI" id="CHEBI:16526"/>
        <dbReference type="ChEBI" id="CHEBI:58476"/>
        <dbReference type="EC" id="4.1.1.5"/>
    </reaction>
</comment>
<gene>
    <name evidence="10" type="primary">budA</name>
    <name evidence="10" type="ORF">HF852_03045</name>
</gene>
<dbReference type="PANTHER" id="PTHR35524:SF1">
    <property type="entry name" value="ALPHA-ACETOLACTATE DECARBOXYLASE"/>
    <property type="match status" value="1"/>
</dbReference>
<evidence type="ECO:0000256" key="3">
    <source>
        <dbReference type="ARBA" id="ARBA00007106"/>
    </source>
</evidence>
<dbReference type="InterPro" id="IPR005128">
    <property type="entry name" value="Acetolactate_a_deCO2ase"/>
</dbReference>
<evidence type="ECO:0000256" key="5">
    <source>
        <dbReference type="ARBA" id="ARBA00020164"/>
    </source>
</evidence>
<evidence type="ECO:0000256" key="9">
    <source>
        <dbReference type="SAM" id="MobiDB-lite"/>
    </source>
</evidence>
<keyword evidence="7" id="KW-0005">Acetoin biosynthesis</keyword>
<sequence>MPRRGCGVASGSSSSIPWSPPPPPSRTAWSPPTARAWRRCGSLPTPPWAPRPAAAASLVCVNTDAATNSTGANPAPGARQANPAPGPHPDALQADLPINRHTFFQASLMTALLDGIYDGELTIGELLGKGNFGIGTFNGLDGEMVILDGVCWQLRGDGTATRATMTQKTPFAVATNFVPHIVRRAPENTVRADITPYIDSVVPSANYMYALRICGEFEWVKTRTVVKQSKPYPKMVDATEADESIDFENVRGVIAGFRTPVYEKGISVPGCHVHFIDDERTSGGHVLDFKLKSGIIEICPGTDLELRLPLTPEFSHAHLAPEDLDAQIHATEVKD</sequence>
<feature type="region of interest" description="Disordered" evidence="9">
    <location>
        <begin position="69"/>
        <end position="93"/>
    </location>
</feature>
<accession>A0A7X9SV91</accession>
<evidence type="ECO:0000256" key="8">
    <source>
        <dbReference type="ARBA" id="ARBA00023239"/>
    </source>
</evidence>
<evidence type="ECO:0000256" key="6">
    <source>
        <dbReference type="ARBA" id="ARBA00022793"/>
    </source>
</evidence>
<dbReference type="Proteomes" id="UP000589552">
    <property type="component" value="Unassembled WGS sequence"/>
</dbReference>
<dbReference type="EMBL" id="JABAGA010000001">
    <property type="protein sequence ID" value="NMF08590.1"/>
    <property type="molecule type" value="Genomic_DNA"/>
</dbReference>